<evidence type="ECO:0000313" key="1">
    <source>
        <dbReference type="EMBL" id="MED6206452.1"/>
    </source>
</evidence>
<name>A0ABU6Y980_9FABA</name>
<evidence type="ECO:0000313" key="2">
    <source>
        <dbReference type="Proteomes" id="UP001341840"/>
    </source>
</evidence>
<dbReference type="Proteomes" id="UP001341840">
    <property type="component" value="Unassembled WGS sequence"/>
</dbReference>
<gene>
    <name evidence="1" type="ORF">PIB30_026781</name>
</gene>
<organism evidence="1 2">
    <name type="scientific">Stylosanthes scabra</name>
    <dbReference type="NCBI Taxonomy" id="79078"/>
    <lineage>
        <taxon>Eukaryota</taxon>
        <taxon>Viridiplantae</taxon>
        <taxon>Streptophyta</taxon>
        <taxon>Embryophyta</taxon>
        <taxon>Tracheophyta</taxon>
        <taxon>Spermatophyta</taxon>
        <taxon>Magnoliopsida</taxon>
        <taxon>eudicotyledons</taxon>
        <taxon>Gunneridae</taxon>
        <taxon>Pentapetalae</taxon>
        <taxon>rosids</taxon>
        <taxon>fabids</taxon>
        <taxon>Fabales</taxon>
        <taxon>Fabaceae</taxon>
        <taxon>Papilionoideae</taxon>
        <taxon>50 kb inversion clade</taxon>
        <taxon>dalbergioids sensu lato</taxon>
        <taxon>Dalbergieae</taxon>
        <taxon>Pterocarpus clade</taxon>
        <taxon>Stylosanthes</taxon>
    </lineage>
</organism>
<protein>
    <submittedName>
        <fullName evidence="1">Uncharacterized protein</fullName>
    </submittedName>
</protein>
<keyword evidence="2" id="KW-1185">Reference proteome</keyword>
<reference evidence="1 2" key="1">
    <citation type="journal article" date="2023" name="Plants (Basel)">
        <title>Bridging the Gap: Combining Genomics and Transcriptomics Approaches to Understand Stylosanthes scabra, an Orphan Legume from the Brazilian Caatinga.</title>
        <authorList>
            <person name="Ferreira-Neto J.R.C."/>
            <person name="da Silva M.D."/>
            <person name="Binneck E."/>
            <person name="de Melo N.F."/>
            <person name="da Silva R.H."/>
            <person name="de Melo A.L.T.M."/>
            <person name="Pandolfi V."/>
            <person name="Bustamante F.O."/>
            <person name="Brasileiro-Vidal A.C."/>
            <person name="Benko-Iseppon A.M."/>
        </authorList>
    </citation>
    <scope>NUCLEOTIDE SEQUENCE [LARGE SCALE GENOMIC DNA]</scope>
    <source>
        <tissue evidence="1">Leaves</tissue>
    </source>
</reference>
<accession>A0ABU6Y980</accession>
<dbReference type="EMBL" id="JASCZI010241757">
    <property type="protein sequence ID" value="MED6206452.1"/>
    <property type="molecule type" value="Genomic_DNA"/>
</dbReference>
<comment type="caution">
    <text evidence="1">The sequence shown here is derived from an EMBL/GenBank/DDBJ whole genome shotgun (WGS) entry which is preliminary data.</text>
</comment>
<sequence>MLSSATVRLFQPPLCHSAPPFEGKTALTLLRDPRASSDLTVLVVTDSPLPLLLQDMCHPSSFLRSNGVVFGSVPAAAHGVASDAVINITILWFCRPLLVINNYGLRRDAAVNGY</sequence>
<proteinExistence type="predicted"/>